<evidence type="ECO:0008006" key="4">
    <source>
        <dbReference type="Google" id="ProtNLM"/>
    </source>
</evidence>
<name>A0A5S9UDU6_ARATH</name>
<dbReference type="Proteomes" id="UP000434276">
    <property type="component" value="Unassembled WGS sequence"/>
</dbReference>
<dbReference type="PANTHER" id="PTHR47568">
    <property type="match status" value="1"/>
</dbReference>
<evidence type="ECO:0000313" key="2">
    <source>
        <dbReference type="EMBL" id="CAA0203777.1"/>
    </source>
</evidence>
<keyword evidence="1" id="KW-0472">Membrane</keyword>
<dbReference type="PANTHER" id="PTHR47568:SF3">
    <property type="entry name" value="RING-TYPE E3 UBIQUITIN TRANSFERASE"/>
    <property type="match status" value="1"/>
</dbReference>
<gene>
    <name evidence="2" type="ORF">C24_LOCUS1489</name>
</gene>
<dbReference type="GO" id="GO:0016567">
    <property type="term" value="P:protein ubiquitination"/>
    <property type="evidence" value="ECO:0007669"/>
    <property type="project" value="InterPro"/>
</dbReference>
<dbReference type="OrthoDB" id="1093521at2759"/>
<accession>A0A5S9UDU6</accession>
<feature type="transmembrane region" description="Helical" evidence="1">
    <location>
        <begin position="34"/>
        <end position="56"/>
    </location>
</feature>
<protein>
    <recommendedName>
        <fullName evidence="4">Transmembrane protein</fullName>
    </recommendedName>
</protein>
<sequence>MDLELKISFIINDPRKELSKFKILNDTPEPANCFRLLVMESTVFLSFAGALCYLFGRKIKRRVNSLGWRITRVDGLKSLDDLLAKNTTNLLVLVSGRVGSAAPLDCKHNGLFGVFVEEKAKLDCMIELDGGSLIEKSLTILLHQKETPWYLDWLSFGWKAKIVEMLGEAIGILASISDDDLHNQLWASGGWTEKTTALWASLISNWAFS</sequence>
<keyword evidence="1" id="KW-0812">Transmembrane</keyword>
<proteinExistence type="predicted"/>
<organism evidence="2 3">
    <name type="scientific">Arabidopsis thaliana</name>
    <name type="common">Mouse-ear cress</name>
    <dbReference type="NCBI Taxonomy" id="3702"/>
    <lineage>
        <taxon>Eukaryota</taxon>
        <taxon>Viridiplantae</taxon>
        <taxon>Streptophyta</taxon>
        <taxon>Embryophyta</taxon>
        <taxon>Tracheophyta</taxon>
        <taxon>Spermatophyta</taxon>
        <taxon>Magnoliopsida</taxon>
        <taxon>eudicotyledons</taxon>
        <taxon>Gunneridae</taxon>
        <taxon>Pentapetalae</taxon>
        <taxon>rosids</taxon>
        <taxon>malvids</taxon>
        <taxon>Brassicales</taxon>
        <taxon>Brassicaceae</taxon>
        <taxon>Camelineae</taxon>
        <taxon>Arabidopsis</taxon>
    </lineage>
</organism>
<keyword evidence="1" id="KW-1133">Transmembrane helix</keyword>
<dbReference type="InterPro" id="IPR044231">
    <property type="entry name" value="SP1/SPL1"/>
</dbReference>
<dbReference type="GO" id="GO:0004842">
    <property type="term" value="F:ubiquitin-protein transferase activity"/>
    <property type="evidence" value="ECO:0007669"/>
    <property type="project" value="InterPro"/>
</dbReference>
<evidence type="ECO:0000313" key="3">
    <source>
        <dbReference type="Proteomes" id="UP000434276"/>
    </source>
</evidence>
<evidence type="ECO:0000256" key="1">
    <source>
        <dbReference type="SAM" id="Phobius"/>
    </source>
</evidence>
<dbReference type="AlphaFoldDB" id="A0A5S9UDU6"/>
<dbReference type="EMBL" id="CACSHJ010000087">
    <property type="protein sequence ID" value="CAA0203777.1"/>
    <property type="molecule type" value="Genomic_DNA"/>
</dbReference>
<reference evidence="2 3" key="1">
    <citation type="submission" date="2019-12" db="EMBL/GenBank/DDBJ databases">
        <authorList>
            <person name="Jiao W.-B."/>
            <person name="Schneeberger K."/>
        </authorList>
    </citation>
    <scope>NUCLEOTIDE SEQUENCE [LARGE SCALE GENOMIC DNA]</scope>
    <source>
        <strain evidence="3">cv. C24</strain>
    </source>
</reference>